<keyword evidence="2" id="KW-0732">Signal</keyword>
<dbReference type="RefSeq" id="WP_089398393.1">
    <property type="nucleotide sequence ID" value="NZ_FZOT01000002.1"/>
</dbReference>
<feature type="chain" id="PRO_5012127660" evidence="2">
    <location>
        <begin position="20"/>
        <end position="87"/>
    </location>
</feature>
<evidence type="ECO:0000313" key="3">
    <source>
        <dbReference type="EMBL" id="SNS40756.1"/>
    </source>
</evidence>
<dbReference type="EMBL" id="FZOT01000002">
    <property type="protein sequence ID" value="SNS40756.1"/>
    <property type="molecule type" value="Genomic_DNA"/>
</dbReference>
<accession>A0A239E7Y3</accession>
<proteinExistence type="predicted"/>
<protein>
    <submittedName>
        <fullName evidence="3">PsiF repeat-containing protein</fullName>
    </submittedName>
</protein>
<keyword evidence="4" id="KW-1185">Reference proteome</keyword>
<dbReference type="AlphaFoldDB" id="A0A239E7Y3"/>
<feature type="compositionally biased region" description="Basic and acidic residues" evidence="1">
    <location>
        <begin position="76"/>
        <end position="87"/>
    </location>
</feature>
<evidence type="ECO:0000256" key="1">
    <source>
        <dbReference type="SAM" id="MobiDB-lite"/>
    </source>
</evidence>
<gene>
    <name evidence="3" type="ORF">SAMN06265795_102576</name>
</gene>
<sequence>MRRALAMLLSLCFSAAAFAAPGDSGGSTAGNAKEQARTCNAEARKQKLKRAKRREFLRECMAGASNATVAPQSQGDKSKPALESAKP</sequence>
<reference evidence="3 4" key="1">
    <citation type="submission" date="2017-06" db="EMBL/GenBank/DDBJ databases">
        <authorList>
            <person name="Kim H.J."/>
            <person name="Triplett B.A."/>
        </authorList>
    </citation>
    <scope>NUCLEOTIDE SEQUENCE [LARGE SCALE GENOMIC DNA]</scope>
    <source>
        <strain evidence="3 4">U15</strain>
    </source>
</reference>
<dbReference type="Pfam" id="PF07769">
    <property type="entry name" value="PsiF_repeat"/>
    <property type="match status" value="1"/>
</dbReference>
<organism evidence="3 4">
    <name type="scientific">Noviherbaspirillum humi</name>
    <dbReference type="NCBI Taxonomy" id="1688639"/>
    <lineage>
        <taxon>Bacteria</taxon>
        <taxon>Pseudomonadati</taxon>
        <taxon>Pseudomonadota</taxon>
        <taxon>Betaproteobacteria</taxon>
        <taxon>Burkholderiales</taxon>
        <taxon>Oxalobacteraceae</taxon>
        <taxon>Noviherbaspirillum</taxon>
    </lineage>
</organism>
<dbReference type="InterPro" id="IPR011690">
    <property type="entry name" value="P_starv_induced_PsiF"/>
</dbReference>
<name>A0A239E7Y3_9BURK</name>
<evidence type="ECO:0000256" key="2">
    <source>
        <dbReference type="SAM" id="SignalP"/>
    </source>
</evidence>
<dbReference type="Proteomes" id="UP000198284">
    <property type="component" value="Unassembled WGS sequence"/>
</dbReference>
<evidence type="ECO:0000313" key="4">
    <source>
        <dbReference type="Proteomes" id="UP000198284"/>
    </source>
</evidence>
<feature type="signal peptide" evidence="2">
    <location>
        <begin position="1"/>
        <end position="19"/>
    </location>
</feature>
<feature type="region of interest" description="Disordered" evidence="1">
    <location>
        <begin position="63"/>
        <end position="87"/>
    </location>
</feature>
<feature type="region of interest" description="Disordered" evidence="1">
    <location>
        <begin position="21"/>
        <end position="50"/>
    </location>
</feature>
<feature type="compositionally biased region" description="Polar residues" evidence="1">
    <location>
        <begin position="65"/>
        <end position="75"/>
    </location>
</feature>